<evidence type="ECO:0000259" key="2">
    <source>
        <dbReference type="PROSITE" id="PS51004"/>
    </source>
</evidence>
<evidence type="ECO:0000256" key="1">
    <source>
        <dbReference type="SAM" id="SignalP"/>
    </source>
</evidence>
<feature type="domain" description="Sema" evidence="2">
    <location>
        <begin position="1"/>
        <end position="135"/>
    </location>
</feature>
<gene>
    <name evidence="3" type="ORF">FocTR4_00010159</name>
</gene>
<feature type="chain" id="PRO_5022660515" description="Sema domain-containing protein" evidence="1">
    <location>
        <begin position="27"/>
        <end position="135"/>
    </location>
</feature>
<evidence type="ECO:0000313" key="3">
    <source>
        <dbReference type="EMBL" id="TXC06777.1"/>
    </source>
</evidence>
<dbReference type="AlphaFoldDB" id="A0A5C6T7S3"/>
<keyword evidence="1" id="KW-0732">Signal</keyword>
<dbReference type="InterPro" id="IPR001627">
    <property type="entry name" value="Semap_dom"/>
</dbReference>
<accession>A0A5C6T7S3</accession>
<sequence length="135" mass="15164">MSWLNSGSFASAVLFVFLMGRSKSLSRVCQSCSSDMIKEGMVPFLKVWNTPLDHVLWGKKMKEASGYGHILGIDSISAMHSCEYDERYAYGVLLTVKGYPDNYIVGSVICRTLTTTIIIIGNQFELELFPLFSRF</sequence>
<dbReference type="Proteomes" id="UP000321331">
    <property type="component" value="Unassembled WGS sequence"/>
</dbReference>
<reference evidence="3 4" key="1">
    <citation type="submission" date="2019-07" db="EMBL/GenBank/DDBJ databases">
        <title>The First High-Quality Draft Genome Sequence of the Causal Agent of the Current Panama Disease Epidemic.</title>
        <authorList>
            <person name="Warmington R.J."/>
            <person name="Kay W."/>
            <person name="Jeffries A."/>
            <person name="Bebber D."/>
            <person name="Moore K."/>
            <person name="Studholme D.J."/>
        </authorList>
    </citation>
    <scope>NUCLEOTIDE SEQUENCE [LARGE SCALE GENOMIC DNA]</scope>
    <source>
        <strain evidence="3 4">TR4</strain>
    </source>
</reference>
<name>A0A5C6T7S3_FUSOC</name>
<protein>
    <recommendedName>
        <fullName evidence="2">Sema domain-containing protein</fullName>
    </recommendedName>
</protein>
<organism evidence="3 4">
    <name type="scientific">Fusarium oxysporum f. sp. cubense</name>
    <dbReference type="NCBI Taxonomy" id="61366"/>
    <lineage>
        <taxon>Eukaryota</taxon>
        <taxon>Fungi</taxon>
        <taxon>Dikarya</taxon>
        <taxon>Ascomycota</taxon>
        <taxon>Pezizomycotina</taxon>
        <taxon>Sordariomycetes</taxon>
        <taxon>Hypocreomycetidae</taxon>
        <taxon>Hypocreales</taxon>
        <taxon>Nectriaceae</taxon>
        <taxon>Fusarium</taxon>
        <taxon>Fusarium oxysporum species complex</taxon>
    </lineage>
</organism>
<proteinExistence type="predicted"/>
<comment type="caution">
    <text evidence="3">The sequence shown here is derived from an EMBL/GenBank/DDBJ whole genome shotgun (WGS) entry which is preliminary data.</text>
</comment>
<feature type="signal peptide" evidence="1">
    <location>
        <begin position="1"/>
        <end position="26"/>
    </location>
</feature>
<dbReference type="PROSITE" id="PS51004">
    <property type="entry name" value="SEMA"/>
    <property type="match status" value="1"/>
</dbReference>
<evidence type="ECO:0000313" key="4">
    <source>
        <dbReference type="Proteomes" id="UP000321331"/>
    </source>
</evidence>
<dbReference type="EMBL" id="VMNF01000006">
    <property type="protein sequence ID" value="TXC06777.1"/>
    <property type="molecule type" value="Genomic_DNA"/>
</dbReference>